<dbReference type="PANTHER" id="PTHR42987:SF4">
    <property type="entry name" value="PROTEASE SOHB-RELATED"/>
    <property type="match status" value="1"/>
</dbReference>
<dbReference type="GO" id="GO:0006508">
    <property type="term" value="P:proteolysis"/>
    <property type="evidence" value="ECO:0007669"/>
    <property type="project" value="UniProtKB-KW"/>
</dbReference>
<evidence type="ECO:0008006" key="15">
    <source>
        <dbReference type="Google" id="ProtNLM"/>
    </source>
</evidence>
<dbReference type="NCBIfam" id="NF008745">
    <property type="entry name" value="PRK11778.1"/>
    <property type="match status" value="1"/>
</dbReference>
<evidence type="ECO:0000256" key="6">
    <source>
        <dbReference type="ARBA" id="ARBA00022801"/>
    </source>
</evidence>
<dbReference type="InterPro" id="IPR047272">
    <property type="entry name" value="S49_SppA_C"/>
</dbReference>
<keyword evidence="7" id="KW-0720">Serine protease</keyword>
<keyword evidence="8 11" id="KW-1133">Transmembrane helix</keyword>
<evidence type="ECO:0000259" key="13">
    <source>
        <dbReference type="Pfam" id="PF08496"/>
    </source>
</evidence>
<feature type="compositionally biased region" description="Basic residues" evidence="10">
    <location>
        <begin position="71"/>
        <end position="84"/>
    </location>
</feature>
<dbReference type="SUPFAM" id="SSF52096">
    <property type="entry name" value="ClpP/crotonase"/>
    <property type="match status" value="1"/>
</dbReference>
<gene>
    <name evidence="14" type="ORF">METZ01_LOCUS82027</name>
</gene>
<evidence type="ECO:0000256" key="4">
    <source>
        <dbReference type="ARBA" id="ARBA00022670"/>
    </source>
</evidence>
<reference evidence="14" key="1">
    <citation type="submission" date="2018-05" db="EMBL/GenBank/DDBJ databases">
        <authorList>
            <person name="Lanie J.A."/>
            <person name="Ng W.-L."/>
            <person name="Kazmierczak K.M."/>
            <person name="Andrzejewski T.M."/>
            <person name="Davidsen T.M."/>
            <person name="Wayne K.J."/>
            <person name="Tettelin H."/>
            <person name="Glass J.I."/>
            <person name="Rusch D."/>
            <person name="Podicherti R."/>
            <person name="Tsui H.-C.T."/>
            <person name="Winkler M.E."/>
        </authorList>
    </citation>
    <scope>NUCLEOTIDE SEQUENCE</scope>
</reference>
<feature type="domain" description="Peptidase S49 N-terminal proteobacteria" evidence="13">
    <location>
        <begin position="2"/>
        <end position="148"/>
    </location>
</feature>
<dbReference type="AlphaFoldDB" id="A0A381UQR8"/>
<evidence type="ECO:0000259" key="12">
    <source>
        <dbReference type="Pfam" id="PF01343"/>
    </source>
</evidence>
<keyword evidence="5 11" id="KW-0812">Transmembrane</keyword>
<organism evidence="14">
    <name type="scientific">marine metagenome</name>
    <dbReference type="NCBI Taxonomy" id="408172"/>
    <lineage>
        <taxon>unclassified sequences</taxon>
        <taxon>metagenomes</taxon>
        <taxon>ecological metagenomes</taxon>
    </lineage>
</organism>
<evidence type="ECO:0000313" key="14">
    <source>
        <dbReference type="EMBL" id="SVA29173.1"/>
    </source>
</evidence>
<comment type="similarity">
    <text evidence="2">Belongs to the peptidase S49 family.</text>
</comment>
<evidence type="ECO:0000256" key="7">
    <source>
        <dbReference type="ARBA" id="ARBA00022825"/>
    </source>
</evidence>
<dbReference type="InterPro" id="IPR013703">
    <property type="entry name" value="Peptidase_S49_N_proteobac"/>
</dbReference>
<evidence type="ECO:0000256" key="2">
    <source>
        <dbReference type="ARBA" id="ARBA00008683"/>
    </source>
</evidence>
<keyword evidence="6" id="KW-0378">Hydrolase</keyword>
<dbReference type="Pfam" id="PF08496">
    <property type="entry name" value="Peptidase_S49_N"/>
    <property type="match status" value="1"/>
</dbReference>
<evidence type="ECO:0000256" key="9">
    <source>
        <dbReference type="ARBA" id="ARBA00023136"/>
    </source>
</evidence>
<dbReference type="GO" id="GO:0004252">
    <property type="term" value="F:serine-type endopeptidase activity"/>
    <property type="evidence" value="ECO:0007669"/>
    <property type="project" value="InterPro"/>
</dbReference>
<accession>A0A381UQR8</accession>
<dbReference type="Pfam" id="PF01343">
    <property type="entry name" value="Peptidase_S49"/>
    <property type="match status" value="1"/>
</dbReference>
<dbReference type="GO" id="GO:0005886">
    <property type="term" value="C:plasma membrane"/>
    <property type="evidence" value="ECO:0007669"/>
    <property type="project" value="UniProtKB-SubCell"/>
</dbReference>
<keyword evidence="3" id="KW-1003">Cell membrane</keyword>
<dbReference type="Gene3D" id="6.20.330.10">
    <property type="match status" value="1"/>
</dbReference>
<dbReference type="InterPro" id="IPR002142">
    <property type="entry name" value="Peptidase_S49"/>
</dbReference>
<evidence type="ECO:0000256" key="11">
    <source>
        <dbReference type="SAM" id="Phobius"/>
    </source>
</evidence>
<evidence type="ECO:0000256" key="1">
    <source>
        <dbReference type="ARBA" id="ARBA00004236"/>
    </source>
</evidence>
<evidence type="ECO:0000256" key="5">
    <source>
        <dbReference type="ARBA" id="ARBA00022692"/>
    </source>
</evidence>
<comment type="subcellular location">
    <subcellularLocation>
        <location evidence="1">Cell membrane</location>
    </subcellularLocation>
</comment>
<proteinExistence type="inferred from homology"/>
<dbReference type="PANTHER" id="PTHR42987">
    <property type="entry name" value="PEPTIDASE S49"/>
    <property type="match status" value="1"/>
</dbReference>
<dbReference type="InterPro" id="IPR029045">
    <property type="entry name" value="ClpP/crotonase-like_dom_sf"/>
</dbReference>
<name>A0A381UQR8_9ZZZZ</name>
<dbReference type="Gene3D" id="3.90.226.10">
    <property type="entry name" value="2-enoyl-CoA Hydratase, Chain A, domain 1"/>
    <property type="match status" value="1"/>
</dbReference>
<dbReference type="EMBL" id="UINC01006709">
    <property type="protein sequence ID" value="SVA29173.1"/>
    <property type="molecule type" value="Genomic_DNA"/>
</dbReference>
<feature type="domain" description="Peptidase S49" evidence="12">
    <location>
        <begin position="152"/>
        <end position="299"/>
    </location>
</feature>
<evidence type="ECO:0000256" key="8">
    <source>
        <dbReference type="ARBA" id="ARBA00022989"/>
    </source>
</evidence>
<feature type="transmembrane region" description="Helical" evidence="11">
    <location>
        <begin position="6"/>
        <end position="30"/>
    </location>
</feature>
<evidence type="ECO:0000256" key="3">
    <source>
        <dbReference type="ARBA" id="ARBA00022475"/>
    </source>
</evidence>
<feature type="region of interest" description="Disordered" evidence="10">
    <location>
        <begin position="66"/>
        <end position="87"/>
    </location>
</feature>
<sequence length="335" mass="37397">MDFLFEYLGFLANTVTIVIAAVIVLMTLGAMGRGRQAPSRGYLEVHRVNDRLQELRDAMDHSVMPAAQFKKSTKQSRKERKKLAKKPEPKPRVFVLDFKGDVNASNVEKLRNEVTAVLLRAGNDDEVVIKIESPGGLVHAYGLAASQLVRVRQAGIRLTVAVDRLAASGGYMMAVVADQIVAAPFALVGSIGVVAEVPNVHRLLKKYDVDYDVITAGKSKRTLTMFGENTEENRAKFIEELEDAHALFREFVATYRQGLDVEAVATGEAWYGERAQKRNLVDVLSTSDEYVVSACDRADVYAVQWVIPQKPVERLLRNLAEFTESTFDRIVRRQR</sequence>
<evidence type="ECO:0000256" key="10">
    <source>
        <dbReference type="SAM" id="MobiDB-lite"/>
    </source>
</evidence>
<dbReference type="CDD" id="cd07023">
    <property type="entry name" value="S49_Sppa_N_C"/>
    <property type="match status" value="1"/>
</dbReference>
<protein>
    <recommendedName>
        <fullName evidence="15">Peptidase S49 domain-containing protein</fullName>
    </recommendedName>
</protein>
<keyword evidence="9 11" id="KW-0472">Membrane</keyword>
<keyword evidence="4" id="KW-0645">Protease</keyword>